<dbReference type="PANTHER" id="PTHR43798">
    <property type="entry name" value="MONOACYLGLYCEROL LIPASE"/>
    <property type="match status" value="1"/>
</dbReference>
<organism evidence="2">
    <name type="scientific">Dichomitus squalens</name>
    <dbReference type="NCBI Taxonomy" id="114155"/>
    <lineage>
        <taxon>Eukaryota</taxon>
        <taxon>Fungi</taxon>
        <taxon>Dikarya</taxon>
        <taxon>Basidiomycota</taxon>
        <taxon>Agaricomycotina</taxon>
        <taxon>Agaricomycetes</taxon>
        <taxon>Polyporales</taxon>
        <taxon>Polyporaceae</taxon>
        <taxon>Dichomitus</taxon>
    </lineage>
</organism>
<dbReference type="Proteomes" id="UP000292957">
    <property type="component" value="Unassembled WGS sequence"/>
</dbReference>
<dbReference type="SUPFAM" id="SSF53474">
    <property type="entry name" value="alpha/beta-Hydrolases"/>
    <property type="match status" value="1"/>
</dbReference>
<dbReference type="PANTHER" id="PTHR43798:SF33">
    <property type="entry name" value="HYDROLASE, PUTATIVE (AFU_ORTHOLOGUE AFUA_2G14860)-RELATED"/>
    <property type="match status" value="1"/>
</dbReference>
<dbReference type="InterPro" id="IPR029058">
    <property type="entry name" value="AB_hydrolase_fold"/>
</dbReference>
<accession>A0A4Q9MZF4</accession>
<gene>
    <name evidence="2" type="ORF">BD311DRAFT_654049</name>
</gene>
<evidence type="ECO:0000313" key="2">
    <source>
        <dbReference type="EMBL" id="TBU32927.1"/>
    </source>
</evidence>
<reference evidence="2" key="1">
    <citation type="submission" date="2019-01" db="EMBL/GenBank/DDBJ databases">
        <title>Draft genome sequences of three monokaryotic isolates of the white-rot basidiomycete fungus Dichomitus squalens.</title>
        <authorList>
            <consortium name="DOE Joint Genome Institute"/>
            <person name="Lopez S.C."/>
            <person name="Andreopoulos B."/>
            <person name="Pangilinan J."/>
            <person name="Lipzen A."/>
            <person name="Riley R."/>
            <person name="Ahrendt S."/>
            <person name="Ng V."/>
            <person name="Barry K."/>
            <person name="Daum C."/>
            <person name="Grigoriev I.V."/>
            <person name="Hilden K.S."/>
            <person name="Makela M.R."/>
            <person name="de Vries R.P."/>
        </authorList>
    </citation>
    <scope>NUCLEOTIDE SEQUENCE [LARGE SCALE GENOMIC DNA]</scope>
    <source>
        <strain evidence="2">OM18370.1</strain>
    </source>
</reference>
<dbReference type="InterPro" id="IPR000639">
    <property type="entry name" value="Epox_hydrolase-like"/>
</dbReference>
<sequence>MDPHAFKDILTTSGNIYHTFVSPATDTSKPTLLFVHGFPSTAHDWRYQVAFFAKAGYGIIAPDLLGHGGSSKPSSVDRYAPSKIAADLVDILNHSKAVRVIAIGHDWGSILVSRLGMYYPTRFVAFAFLASGYCPPLAGFDLKVVLDHQKKLAGSELFGYWLFLAEDSAKGVVDANLESLLTLWYTSDPDLWRKVLAPTGQLEPWLNAGKQAPLAPFVSAEDKARMLADWRKAGGLGAALKWFKVMASDLMGKDDEGPSPVKDKLKLEHPVFFAGCQGDAVCLAKPSEEILRQLCPNGTVQTFDTGHWVQLEAPEKINKALLAWMGTITSVGK</sequence>
<keyword evidence="2" id="KW-0378">Hydrolase</keyword>
<dbReference type="GO" id="GO:0016020">
    <property type="term" value="C:membrane"/>
    <property type="evidence" value="ECO:0007669"/>
    <property type="project" value="TreeGrafter"/>
</dbReference>
<dbReference type="InterPro" id="IPR050266">
    <property type="entry name" value="AB_hydrolase_sf"/>
</dbReference>
<dbReference type="AlphaFoldDB" id="A0A4Q9MZF4"/>
<feature type="domain" description="AB hydrolase-1" evidence="1">
    <location>
        <begin position="30"/>
        <end position="314"/>
    </location>
</feature>
<dbReference type="OrthoDB" id="408373at2759"/>
<evidence type="ECO:0000259" key="1">
    <source>
        <dbReference type="Pfam" id="PF00561"/>
    </source>
</evidence>
<dbReference type="Pfam" id="PF00561">
    <property type="entry name" value="Abhydrolase_1"/>
    <property type="match status" value="1"/>
</dbReference>
<name>A0A4Q9MZF4_9APHY</name>
<dbReference type="Gene3D" id="3.40.50.1820">
    <property type="entry name" value="alpha/beta hydrolase"/>
    <property type="match status" value="1"/>
</dbReference>
<proteinExistence type="predicted"/>
<dbReference type="InterPro" id="IPR000073">
    <property type="entry name" value="AB_hydrolase_1"/>
</dbReference>
<dbReference type="GO" id="GO:0047372">
    <property type="term" value="F:monoacylglycerol lipase activity"/>
    <property type="evidence" value="ECO:0007669"/>
    <property type="project" value="TreeGrafter"/>
</dbReference>
<dbReference type="GO" id="GO:0046464">
    <property type="term" value="P:acylglycerol catabolic process"/>
    <property type="evidence" value="ECO:0007669"/>
    <property type="project" value="TreeGrafter"/>
</dbReference>
<protein>
    <submittedName>
        <fullName evidence="2">Alpha/beta-hydrolase</fullName>
    </submittedName>
</protein>
<dbReference type="EMBL" id="ML143393">
    <property type="protein sequence ID" value="TBU32927.1"/>
    <property type="molecule type" value="Genomic_DNA"/>
</dbReference>
<dbReference type="PRINTS" id="PR00412">
    <property type="entry name" value="EPOXHYDRLASE"/>
</dbReference>